<dbReference type="Proteomes" id="UP000824151">
    <property type="component" value="Unassembled WGS sequence"/>
</dbReference>
<dbReference type="AlphaFoldDB" id="A0A9D1UUS4"/>
<organism evidence="3 4">
    <name type="scientific">Candidatus Nesterenkonia stercoripullorum</name>
    <dbReference type="NCBI Taxonomy" id="2838701"/>
    <lineage>
        <taxon>Bacteria</taxon>
        <taxon>Bacillati</taxon>
        <taxon>Actinomycetota</taxon>
        <taxon>Actinomycetes</taxon>
        <taxon>Micrococcales</taxon>
        <taxon>Micrococcaceae</taxon>
        <taxon>Nesterenkonia</taxon>
    </lineage>
</organism>
<evidence type="ECO:0000313" key="4">
    <source>
        <dbReference type="Proteomes" id="UP000824151"/>
    </source>
</evidence>
<reference evidence="3" key="2">
    <citation type="submission" date="2021-04" db="EMBL/GenBank/DDBJ databases">
        <authorList>
            <person name="Gilroy R."/>
        </authorList>
    </citation>
    <scope>NUCLEOTIDE SEQUENCE</scope>
    <source>
        <strain evidence="3">ChiHejej3B27-3195</strain>
    </source>
</reference>
<feature type="transmembrane region" description="Helical" evidence="2">
    <location>
        <begin position="39"/>
        <end position="57"/>
    </location>
</feature>
<proteinExistence type="predicted"/>
<feature type="region of interest" description="Disordered" evidence="1">
    <location>
        <begin position="1"/>
        <end position="36"/>
    </location>
</feature>
<evidence type="ECO:0000256" key="1">
    <source>
        <dbReference type="SAM" id="MobiDB-lite"/>
    </source>
</evidence>
<comment type="caution">
    <text evidence="3">The sequence shown here is derived from an EMBL/GenBank/DDBJ whole genome shotgun (WGS) entry which is preliminary data.</text>
</comment>
<name>A0A9D1UUS4_9MICC</name>
<protein>
    <submittedName>
        <fullName evidence="3">Uncharacterized protein</fullName>
    </submittedName>
</protein>
<dbReference type="EMBL" id="DXGD01000431">
    <property type="protein sequence ID" value="HIX00768.1"/>
    <property type="molecule type" value="Genomic_DNA"/>
</dbReference>
<evidence type="ECO:0000313" key="3">
    <source>
        <dbReference type="EMBL" id="HIX00768.1"/>
    </source>
</evidence>
<reference evidence="3" key="1">
    <citation type="journal article" date="2021" name="PeerJ">
        <title>Extensive microbial diversity within the chicken gut microbiome revealed by metagenomics and culture.</title>
        <authorList>
            <person name="Gilroy R."/>
            <person name="Ravi A."/>
            <person name="Getino M."/>
            <person name="Pursley I."/>
            <person name="Horton D.L."/>
            <person name="Alikhan N.F."/>
            <person name="Baker D."/>
            <person name="Gharbi K."/>
            <person name="Hall N."/>
            <person name="Watson M."/>
            <person name="Adriaenssens E.M."/>
            <person name="Foster-Nyarko E."/>
            <person name="Jarju S."/>
            <person name="Secka A."/>
            <person name="Antonio M."/>
            <person name="Oren A."/>
            <person name="Chaudhuri R.R."/>
            <person name="La Ragione R."/>
            <person name="Hildebrand F."/>
            <person name="Pallen M.J."/>
        </authorList>
    </citation>
    <scope>NUCLEOTIDE SEQUENCE</scope>
    <source>
        <strain evidence="3">ChiHejej3B27-3195</strain>
    </source>
</reference>
<feature type="non-terminal residue" evidence="3">
    <location>
        <position position="82"/>
    </location>
</feature>
<evidence type="ECO:0000256" key="2">
    <source>
        <dbReference type="SAM" id="Phobius"/>
    </source>
</evidence>
<sequence length="82" mass="8979">MNNQRKNSQRKNAQRKQPTTGPASASSSASDRPAPTRPWGRYFCALLVAVFVAALLFELTMVYTLGVGVYIVAAGEMFGLWL</sequence>
<keyword evidence="2" id="KW-0812">Transmembrane</keyword>
<gene>
    <name evidence="3" type="ORF">H9871_11585</name>
</gene>
<feature type="compositionally biased region" description="Low complexity" evidence="1">
    <location>
        <begin position="18"/>
        <end position="33"/>
    </location>
</feature>
<keyword evidence="2" id="KW-1133">Transmembrane helix</keyword>
<keyword evidence="2" id="KW-0472">Membrane</keyword>
<accession>A0A9D1UUS4</accession>